<evidence type="ECO:0000313" key="16">
    <source>
        <dbReference type="Proteomes" id="UP000663864"/>
    </source>
</evidence>
<dbReference type="SUPFAM" id="SSF55486">
    <property type="entry name" value="Metalloproteases ('zincins'), catalytic domain"/>
    <property type="match status" value="1"/>
</dbReference>
<dbReference type="InterPro" id="IPR034016">
    <property type="entry name" value="M1_APN-typ"/>
</dbReference>
<dbReference type="CDD" id="cd09601">
    <property type="entry name" value="M1_APN-Q_like"/>
    <property type="match status" value="1"/>
</dbReference>
<feature type="active site" description="Proton acceptor" evidence="9">
    <location>
        <position position="367"/>
    </location>
</feature>
<dbReference type="PANTHER" id="PTHR11533">
    <property type="entry name" value="PROTEASE M1 ZINC METALLOPROTEASE"/>
    <property type="match status" value="1"/>
</dbReference>
<keyword evidence="5 10" id="KW-0479">Metal-binding</keyword>
<dbReference type="Gene3D" id="1.10.3480.20">
    <property type="match status" value="1"/>
</dbReference>
<evidence type="ECO:0000259" key="14">
    <source>
        <dbReference type="Pfam" id="PF17900"/>
    </source>
</evidence>
<evidence type="ECO:0008006" key="17">
    <source>
        <dbReference type="Google" id="ProtNLM"/>
    </source>
</evidence>
<dbReference type="InterPro" id="IPR045357">
    <property type="entry name" value="Aminopeptidase_N-like_N"/>
</dbReference>
<evidence type="ECO:0000256" key="4">
    <source>
        <dbReference type="ARBA" id="ARBA00022670"/>
    </source>
</evidence>
<evidence type="ECO:0000256" key="1">
    <source>
        <dbReference type="ARBA" id="ARBA00010136"/>
    </source>
</evidence>
<evidence type="ECO:0000256" key="2">
    <source>
        <dbReference type="ARBA" id="ARBA00010617"/>
    </source>
</evidence>
<dbReference type="Pfam" id="PF17900">
    <property type="entry name" value="Peptidase_M1_N"/>
    <property type="match status" value="1"/>
</dbReference>
<dbReference type="InterPro" id="IPR001128">
    <property type="entry name" value="Cyt_P450"/>
</dbReference>
<feature type="domain" description="Aminopeptidase N-like N-terminal" evidence="14">
    <location>
        <begin position="80"/>
        <end position="255"/>
    </location>
</feature>
<dbReference type="GO" id="GO:0016020">
    <property type="term" value="C:membrane"/>
    <property type="evidence" value="ECO:0007669"/>
    <property type="project" value="TreeGrafter"/>
</dbReference>
<dbReference type="Pfam" id="PF01433">
    <property type="entry name" value="Peptidase_M1"/>
    <property type="match status" value="1"/>
</dbReference>
<comment type="caution">
    <text evidence="15">The sequence shown here is derived from an EMBL/GenBank/DDBJ whole genome shotgun (WGS) entry which is preliminary data.</text>
</comment>
<name>A0A814BST8_9BILA</name>
<evidence type="ECO:0000256" key="11">
    <source>
        <dbReference type="PIRSR" id="PIRSR634016-4"/>
    </source>
</evidence>
<dbReference type="Pfam" id="PF00067">
    <property type="entry name" value="p450"/>
    <property type="match status" value="1"/>
</dbReference>
<keyword evidence="8" id="KW-0482">Metalloprotease</keyword>
<dbReference type="GO" id="GO:0005506">
    <property type="term" value="F:iron ion binding"/>
    <property type="evidence" value="ECO:0007669"/>
    <property type="project" value="InterPro"/>
</dbReference>
<dbReference type="Gene3D" id="1.10.390.10">
    <property type="entry name" value="Neutral Protease Domain 2"/>
    <property type="match status" value="1"/>
</dbReference>
<comment type="similarity">
    <text evidence="2">Belongs to the cytochrome P450 family.</text>
</comment>
<accession>A0A814BST8</accession>
<dbReference type="InterPro" id="IPR001930">
    <property type="entry name" value="Peptidase_M1"/>
</dbReference>
<keyword evidence="7 10" id="KW-0862">Zinc</keyword>
<evidence type="ECO:0000256" key="12">
    <source>
        <dbReference type="SAM" id="SignalP"/>
    </source>
</evidence>
<dbReference type="GO" id="GO:0005737">
    <property type="term" value="C:cytoplasm"/>
    <property type="evidence" value="ECO:0007669"/>
    <property type="project" value="TreeGrafter"/>
</dbReference>
<protein>
    <recommendedName>
        <fullName evidence="17">Cytochrome P450</fullName>
    </recommendedName>
</protein>
<dbReference type="Gene3D" id="2.60.40.1910">
    <property type="match status" value="1"/>
</dbReference>
<dbReference type="InterPro" id="IPR036396">
    <property type="entry name" value="Cyt_P450_sf"/>
</dbReference>
<evidence type="ECO:0000256" key="9">
    <source>
        <dbReference type="PIRSR" id="PIRSR634016-1"/>
    </source>
</evidence>
<dbReference type="GO" id="GO:0008270">
    <property type="term" value="F:zinc ion binding"/>
    <property type="evidence" value="ECO:0007669"/>
    <property type="project" value="InterPro"/>
</dbReference>
<dbReference type="InterPro" id="IPR017972">
    <property type="entry name" value="Cyt_P450_CS"/>
</dbReference>
<dbReference type="Gene3D" id="2.60.40.1730">
    <property type="entry name" value="tricorn interacting facor f3 domain"/>
    <property type="match status" value="1"/>
</dbReference>
<reference evidence="15" key="1">
    <citation type="submission" date="2021-02" db="EMBL/GenBank/DDBJ databases">
        <authorList>
            <person name="Nowell W R."/>
        </authorList>
    </citation>
    <scope>NUCLEOTIDE SEQUENCE</scope>
</reference>
<dbReference type="GO" id="GO:0016705">
    <property type="term" value="F:oxidoreductase activity, acting on paired donors, with incorporation or reduction of molecular oxygen"/>
    <property type="evidence" value="ECO:0007669"/>
    <property type="project" value="InterPro"/>
</dbReference>
<dbReference type="InterPro" id="IPR027268">
    <property type="entry name" value="Peptidase_M4/M1_CTD_sf"/>
</dbReference>
<keyword evidence="3" id="KW-0031">Aminopeptidase</keyword>
<sequence>MSWIIVDVVFYCISLITVGALAGRISQSTQEVNTFVTPLNISTIQTTQNLNQSTCIADECNPRLLSDLEVHSYELEYIYNNINDTTVQGRVTIDFTLKQPINQLIYHAKRMLQLDEPVLYEDGVHRLVTMGKYPPHNYISLRLLLENSSFTPNRYSLKQKFIVSLIDGNVGFYQTLFNDGNGTIRKLLASKFQPTDARKAFPCFDEPQFKAVFKIAILHPEDTIAIANFPKIEETIENGLRRTIFADTFRMSTYLAAWAVLPNTYGQLVSNEDEPKVTVWARREPTDNGHTALALEIALNSVSFFTDYFNTSEAVTPKIDLLAVPDFASGAMENWGLVSFREDRVIFNEKIASIVQKQQLGETMAHEIAHFWFGNYVTCKWWNNLWLNEAMATWLSYKPFSVYYPNWNMELQALTEEVIPVMWDDAKPSSHPVVVRNVTSAADITSLFNSITYSKGASILRMLEKIVGSNTFRDGLRDYLKTNAFDIGDPTIFYNKLFKNISGEKFMKNWLEELNYPILNVDLNVNNNGTYITFNQSRFIISNVLDSSNLNSNYRWMINIQCVLGGNYSDSDITNLGEDTIDFILETEQETQFLSGKFYTWIKCNRDFQGFFVTNYLSNLSTYSSWQHFSFVLEAEPTFFSDEDKVNLLQDSFLLAYKGLIDYIEPLRIVSSLMNTTSKQSVIWCTFQWHWDILTELVEHLPNTWTKFKDFAIKQILSSGTTVDDILEINSTDDHNTKVLFNIKLSQNDTFMYYIRAGQIHIRRCYSFFTRLGINGPQPMFLLGNLPDFVRTKRISICIQNWTNQFGHIYGYFEGHTPILVVSNPDILHEIFIKYFSKFHSRRQFPLEDRRTTKGVHLFSATGDQWRRQRAIINPTFSTLKMKRMFPIIDDCITTFLIKLEECMKTSSEGFDIYKLYKRLTMDLIWRCCFGIKTDMQNDPNNPYLKRSQEVFARENCAYLATLLGILIPELQPIWLTSHCWINYIRARLRRLLPMGEKLIEDDPNEWIKDNVGYFIKKAQIHQNNNNNNNNDYNTNITKSADLIHIMLDATEKSSIDNKQHDHTERILSLNELKQNIYLFMVAGYETTSTALAYVTHILATHLDEQKKLQNYIDSFLNVDSILDYDIINKMEYLDWFIRETLRMYPITPIIINRECSEQIDLPGLGRILPGTKITLDMYSLHYNNDLWGPVDTKKFYPERFATKRHPMAWVAFGVGPRNCVGMRFALAEIKIVIIRLLQNYTVLPASMDDNNLDLVELVTISPKQVSIRLEQRTDK</sequence>
<feature type="binding site" evidence="10">
    <location>
        <position position="370"/>
    </location>
    <ligand>
        <name>Zn(2+)</name>
        <dbReference type="ChEBI" id="CHEBI:29105"/>
        <note>catalytic</note>
    </ligand>
</feature>
<keyword evidence="4" id="KW-0645">Protease</keyword>
<evidence type="ECO:0000256" key="5">
    <source>
        <dbReference type="ARBA" id="ARBA00022723"/>
    </source>
</evidence>
<evidence type="ECO:0000256" key="10">
    <source>
        <dbReference type="PIRSR" id="PIRSR634016-3"/>
    </source>
</evidence>
<dbReference type="AlphaFoldDB" id="A0A814BST8"/>
<dbReference type="SUPFAM" id="SSF48264">
    <property type="entry name" value="Cytochrome P450"/>
    <property type="match status" value="1"/>
</dbReference>
<evidence type="ECO:0000256" key="8">
    <source>
        <dbReference type="ARBA" id="ARBA00023049"/>
    </source>
</evidence>
<dbReference type="GO" id="GO:0070006">
    <property type="term" value="F:metalloaminopeptidase activity"/>
    <property type="evidence" value="ECO:0007669"/>
    <property type="project" value="TreeGrafter"/>
</dbReference>
<dbReference type="Gene3D" id="1.10.630.10">
    <property type="entry name" value="Cytochrome P450"/>
    <property type="match status" value="1"/>
</dbReference>
<feature type="binding site" evidence="10">
    <location>
        <position position="366"/>
    </location>
    <ligand>
        <name>Zn(2+)</name>
        <dbReference type="ChEBI" id="CHEBI:29105"/>
        <note>catalytic</note>
    </ligand>
</feature>
<feature type="chain" id="PRO_5032631358" description="Cytochrome P450" evidence="12">
    <location>
        <begin position="23"/>
        <end position="1276"/>
    </location>
</feature>
<dbReference type="InterPro" id="IPR050344">
    <property type="entry name" value="Peptidase_M1_aminopeptidases"/>
</dbReference>
<comment type="similarity">
    <text evidence="1">Belongs to the peptidase M1 family.</text>
</comment>
<dbReference type="GO" id="GO:0020037">
    <property type="term" value="F:heme binding"/>
    <property type="evidence" value="ECO:0007669"/>
    <property type="project" value="InterPro"/>
</dbReference>
<dbReference type="GO" id="GO:0005615">
    <property type="term" value="C:extracellular space"/>
    <property type="evidence" value="ECO:0007669"/>
    <property type="project" value="TreeGrafter"/>
</dbReference>
<dbReference type="PRINTS" id="PR00756">
    <property type="entry name" value="ALADIPTASE"/>
</dbReference>
<feature type="domain" description="Peptidase M1 membrane alanine aminopeptidase" evidence="13">
    <location>
        <begin position="294"/>
        <end position="500"/>
    </location>
</feature>
<keyword evidence="12" id="KW-0732">Signal</keyword>
<evidence type="ECO:0000256" key="3">
    <source>
        <dbReference type="ARBA" id="ARBA00022438"/>
    </source>
</evidence>
<dbReference type="FunFam" id="1.10.390.10:FF:000006">
    <property type="entry name" value="Puromycin-sensitive aminopeptidase"/>
    <property type="match status" value="1"/>
</dbReference>
<keyword evidence="6" id="KW-0378">Hydrolase</keyword>
<comment type="cofactor">
    <cofactor evidence="10">
        <name>Zn(2+)</name>
        <dbReference type="ChEBI" id="CHEBI:29105"/>
    </cofactor>
    <text evidence="10">Binds 1 zinc ion per subunit.</text>
</comment>
<proteinExistence type="inferred from homology"/>
<gene>
    <name evidence="15" type="ORF">ZHD862_LOCUS8962</name>
</gene>
<feature type="signal peptide" evidence="12">
    <location>
        <begin position="1"/>
        <end position="22"/>
    </location>
</feature>
<feature type="binding site" evidence="10">
    <location>
        <position position="389"/>
    </location>
    <ligand>
        <name>Zn(2+)</name>
        <dbReference type="ChEBI" id="CHEBI:29105"/>
        <note>catalytic</note>
    </ligand>
</feature>
<dbReference type="GO" id="GO:0004497">
    <property type="term" value="F:monooxygenase activity"/>
    <property type="evidence" value="ECO:0007669"/>
    <property type="project" value="InterPro"/>
</dbReference>
<dbReference type="InterPro" id="IPR014782">
    <property type="entry name" value="Peptidase_M1_dom"/>
</dbReference>
<organism evidence="15 16">
    <name type="scientific">Rotaria sordida</name>
    <dbReference type="NCBI Taxonomy" id="392033"/>
    <lineage>
        <taxon>Eukaryota</taxon>
        <taxon>Metazoa</taxon>
        <taxon>Spiralia</taxon>
        <taxon>Gnathifera</taxon>
        <taxon>Rotifera</taxon>
        <taxon>Eurotatoria</taxon>
        <taxon>Bdelloidea</taxon>
        <taxon>Philodinida</taxon>
        <taxon>Philodinidae</taxon>
        <taxon>Rotaria</taxon>
    </lineage>
</organism>
<dbReference type="GO" id="GO:0043171">
    <property type="term" value="P:peptide catabolic process"/>
    <property type="evidence" value="ECO:0007669"/>
    <property type="project" value="TreeGrafter"/>
</dbReference>
<dbReference type="GO" id="GO:0006508">
    <property type="term" value="P:proteolysis"/>
    <property type="evidence" value="ECO:0007669"/>
    <property type="project" value="UniProtKB-KW"/>
</dbReference>
<feature type="site" description="Transition state stabilizer" evidence="11">
    <location>
        <position position="453"/>
    </location>
</feature>
<dbReference type="InterPro" id="IPR042097">
    <property type="entry name" value="Aminopeptidase_N-like_N_sf"/>
</dbReference>
<dbReference type="SUPFAM" id="SSF63737">
    <property type="entry name" value="Leukotriene A4 hydrolase N-terminal domain"/>
    <property type="match status" value="1"/>
</dbReference>
<dbReference type="EMBL" id="CAJNOT010000298">
    <property type="protein sequence ID" value="CAF0931536.1"/>
    <property type="molecule type" value="Genomic_DNA"/>
</dbReference>
<dbReference type="PANTHER" id="PTHR11533:SF299">
    <property type="entry name" value="AMINOPEPTIDASE"/>
    <property type="match status" value="1"/>
</dbReference>
<evidence type="ECO:0000256" key="6">
    <source>
        <dbReference type="ARBA" id="ARBA00022801"/>
    </source>
</evidence>
<dbReference type="Proteomes" id="UP000663864">
    <property type="component" value="Unassembled WGS sequence"/>
</dbReference>
<evidence type="ECO:0000259" key="13">
    <source>
        <dbReference type="Pfam" id="PF01433"/>
    </source>
</evidence>
<dbReference type="PROSITE" id="PS00086">
    <property type="entry name" value="CYTOCHROME_P450"/>
    <property type="match status" value="1"/>
</dbReference>
<dbReference type="GO" id="GO:0042277">
    <property type="term" value="F:peptide binding"/>
    <property type="evidence" value="ECO:0007669"/>
    <property type="project" value="TreeGrafter"/>
</dbReference>
<evidence type="ECO:0000313" key="15">
    <source>
        <dbReference type="EMBL" id="CAF0931536.1"/>
    </source>
</evidence>
<evidence type="ECO:0000256" key="7">
    <source>
        <dbReference type="ARBA" id="ARBA00022833"/>
    </source>
</evidence>